<dbReference type="InterPro" id="IPR010736">
    <property type="entry name" value="SHIPPO-rpt"/>
</dbReference>
<feature type="region of interest" description="Disordered" evidence="1">
    <location>
        <begin position="60"/>
        <end position="163"/>
    </location>
</feature>
<feature type="non-terminal residue" evidence="2">
    <location>
        <position position="1"/>
    </location>
</feature>
<reference evidence="3" key="1">
    <citation type="submission" date="2012-02" db="EMBL/GenBank/DDBJ databases">
        <title>Genome sequencing of Giardia lamblia Genotypes A2 and B isolates (DH and GS) and comparative analysis with the genomes of Genotypes A1 and E (WB and Pig).</title>
        <authorList>
            <person name="Adam R."/>
            <person name="Dahlstrom E."/>
            <person name="Martens C."/>
            <person name="Bruno D."/>
            <person name="Barbian K."/>
            <person name="Porcella S.F."/>
            <person name="Nash T."/>
        </authorList>
    </citation>
    <scope>NUCLEOTIDE SEQUENCE</scope>
    <source>
        <strain evidence="3">GS</strain>
    </source>
</reference>
<name>V6TZ94_GIAIN</name>
<dbReference type="OrthoDB" id="406368at2759"/>
<evidence type="ECO:0000313" key="3">
    <source>
        <dbReference type="Proteomes" id="UP000018040"/>
    </source>
</evidence>
<feature type="region of interest" description="Disordered" evidence="1">
    <location>
        <begin position="218"/>
        <end position="326"/>
    </location>
</feature>
<dbReference type="PANTHER" id="PTHR21580:SF28">
    <property type="entry name" value="BOREALIN N-TERMINAL DOMAIN-CONTAINING PROTEIN-RELATED"/>
    <property type="match status" value="1"/>
</dbReference>
<dbReference type="PANTHER" id="PTHR21580">
    <property type="entry name" value="SHIPPO-1-RELATED"/>
    <property type="match status" value="1"/>
</dbReference>
<feature type="compositionally biased region" description="Low complexity" evidence="1">
    <location>
        <begin position="225"/>
        <end position="254"/>
    </location>
</feature>
<protein>
    <recommendedName>
        <fullName evidence="4">SHIPPO repeat domain-containing protein</fullName>
    </recommendedName>
</protein>
<accession>V6TZ94</accession>
<dbReference type="Pfam" id="PF07004">
    <property type="entry name" value="SHIPPO-rpt"/>
    <property type="match status" value="6"/>
</dbReference>
<sequence length="326" mass="34524">VLLGQYPPGPGPIERISFHFGMACRRLFSVFLKKLAVNFSFVMSCFEYVSEGPGPGSYNIPSSFTSARSSSRSRSAGTRGKRASESSANTSVTNQSMSRLHKRVPAKMGTSTHQADVTPGPGAYNSTGLELKSHGPSFSIGPSRSLSQSGMKQTSRSNSRSASRSAALSAVSYSMLGTHATNRSCITQDTAATGELPGPGMYDVNLSYVTNRSPSYSFGIRAKTPKQGPTTPGPGAYNPRPQSSGPSFSLSGRSPTRKARAESPGPGAYNPQVKDTGPSFSMGGTRSPVRIPQAEIPGPGAYNYRPRSNGPSFTMRSRSPIKQYVV</sequence>
<dbReference type="VEuPathDB" id="GiardiaDB:GL50803_0010522"/>
<feature type="compositionally biased region" description="Low complexity" evidence="1">
    <location>
        <begin position="62"/>
        <end position="78"/>
    </location>
</feature>
<dbReference type="VEuPathDB" id="GiardiaDB:GL50581_3752"/>
<proteinExistence type="predicted"/>
<dbReference type="AlphaFoldDB" id="V6TZ94"/>
<dbReference type="InterPro" id="IPR051291">
    <property type="entry name" value="CIMAP"/>
</dbReference>
<feature type="compositionally biased region" description="Polar residues" evidence="1">
    <location>
        <begin position="85"/>
        <end position="98"/>
    </location>
</feature>
<dbReference type="VEuPathDB" id="GiardiaDB:DHA2_10522"/>
<evidence type="ECO:0008006" key="4">
    <source>
        <dbReference type="Google" id="ProtNLM"/>
    </source>
</evidence>
<feature type="compositionally biased region" description="Polar residues" evidence="1">
    <location>
        <begin position="140"/>
        <end position="154"/>
    </location>
</feature>
<organism evidence="2 3">
    <name type="scientific">Giardia intestinalis</name>
    <name type="common">Giardia lamblia</name>
    <dbReference type="NCBI Taxonomy" id="5741"/>
    <lineage>
        <taxon>Eukaryota</taxon>
        <taxon>Metamonada</taxon>
        <taxon>Diplomonadida</taxon>
        <taxon>Hexamitidae</taxon>
        <taxon>Giardiinae</taxon>
        <taxon>Giardia</taxon>
    </lineage>
</organism>
<dbReference type="Proteomes" id="UP000018040">
    <property type="component" value="Unassembled WGS sequence"/>
</dbReference>
<dbReference type="EMBL" id="AHHH01000041">
    <property type="protein sequence ID" value="ESU43667.1"/>
    <property type="molecule type" value="Genomic_DNA"/>
</dbReference>
<evidence type="ECO:0000313" key="2">
    <source>
        <dbReference type="EMBL" id="ESU43667.1"/>
    </source>
</evidence>
<comment type="caution">
    <text evidence="2">The sequence shown here is derived from an EMBL/GenBank/DDBJ whole genome shotgun (WGS) entry which is preliminary data.</text>
</comment>
<evidence type="ECO:0000256" key="1">
    <source>
        <dbReference type="SAM" id="MobiDB-lite"/>
    </source>
</evidence>
<reference evidence="2 3" key="2">
    <citation type="journal article" date="2013" name="Genome Biol. Evol.">
        <title>Genome sequencing of Giardia lamblia genotypes A2 and B isolates (DH and GS) and comparative analysis with the genomes of genotypes A1 and E (WB and Pig).</title>
        <authorList>
            <person name="Adam R.D."/>
            <person name="Dahlstrom E.W."/>
            <person name="Martens C.A."/>
            <person name="Bruno D.P."/>
            <person name="Barbian K.D."/>
            <person name="Ricklefs S.M."/>
            <person name="Hernandez M.M."/>
            <person name="Narla N.P."/>
            <person name="Patel R.B."/>
            <person name="Porcella S.F."/>
            <person name="Nash T.E."/>
        </authorList>
    </citation>
    <scope>NUCLEOTIDE SEQUENCE [LARGE SCALE GENOMIC DNA]</scope>
    <source>
        <strain evidence="2 3">GS</strain>
    </source>
</reference>
<dbReference type="VEuPathDB" id="GiardiaDB:QR46_1561"/>
<gene>
    <name evidence="2" type="ORF">GSB_10522</name>
</gene>